<dbReference type="PANTHER" id="PTHR48022:SF2">
    <property type="entry name" value="PLASTIDIC GLUCOSE TRANSPORTER 4"/>
    <property type="match status" value="1"/>
</dbReference>
<dbReference type="SUPFAM" id="SSF103473">
    <property type="entry name" value="MFS general substrate transporter"/>
    <property type="match status" value="1"/>
</dbReference>
<evidence type="ECO:0000256" key="4">
    <source>
        <dbReference type="ARBA" id="ARBA00022692"/>
    </source>
</evidence>
<sequence>MDVQPPASRYLGALRNSQGRPFNQLLELRKKVPTYVWCSLFTALGGFLWGYDTGSIGPISVMPQFEAQFGALSPTAQGLLVSSILIAASITSLVAGPLSDRISRTRTIALGGAVFSAGCAIACSAQHRPQLFIGRSIAGVGQGLFISSITVYVTEISPSASRGRLSTFVQSFNTIGIMTGYFTCYGSVKVPGSFSWRFPLALQAVVAIILAVGTPFFPHSPRWLRHVGRHRDVDEAKRRLGIAGTNATGDDLNSQDTNITGPSGHFAQDLKNLWGKGIRTRTIFCVFIMAMQPLSGIDAVLYYAPTLFSQAGLSSTTSSFLASGVSGILMVLVTLCSQWFQDKWSRRVQQIGGSAICALAMLIIGAIYLSHSNSTEPGRTTIICFIYIFVAGFVSSWAIVTRIVCNEVQPTKTRAAVSSLSQCANWVVNCVVAFSTPLFLDRSSWGPYFLFGGCSLLNAAVCFVFQPETKGLTLEAIDSGLDDTPFQSALRRRIGNLRNRSNNTNGGGDESSATAIELVEAPLR</sequence>
<dbReference type="FunFam" id="1.20.1250.20:FF:000134">
    <property type="entry name" value="MFS sugar transporter protein"/>
    <property type="match status" value="1"/>
</dbReference>
<dbReference type="InterPro" id="IPR003663">
    <property type="entry name" value="Sugar/inositol_transpt"/>
</dbReference>
<evidence type="ECO:0000256" key="7">
    <source>
        <dbReference type="ARBA" id="ARBA00049119"/>
    </source>
</evidence>
<dbReference type="Gene3D" id="1.20.1250.20">
    <property type="entry name" value="MFS general substrate transporter like domains"/>
    <property type="match status" value="1"/>
</dbReference>
<evidence type="ECO:0000256" key="2">
    <source>
        <dbReference type="ARBA" id="ARBA00010992"/>
    </source>
</evidence>
<accession>A0A2H3CML9</accession>
<dbReference type="GO" id="GO:0005351">
    <property type="term" value="F:carbohydrate:proton symporter activity"/>
    <property type="evidence" value="ECO:0007669"/>
    <property type="project" value="TreeGrafter"/>
</dbReference>
<comment type="catalytic activity">
    <reaction evidence="7">
        <text>myo-inositol(out) + H(+)(out) = myo-inositol(in) + H(+)(in)</text>
        <dbReference type="Rhea" id="RHEA:60364"/>
        <dbReference type="ChEBI" id="CHEBI:15378"/>
        <dbReference type="ChEBI" id="CHEBI:17268"/>
    </reaction>
</comment>
<dbReference type="GO" id="GO:0016020">
    <property type="term" value="C:membrane"/>
    <property type="evidence" value="ECO:0007669"/>
    <property type="project" value="UniProtKB-SubCell"/>
</dbReference>
<keyword evidence="5 9" id="KW-1133">Transmembrane helix</keyword>
<gene>
    <name evidence="11" type="ORF">ARMGADRAFT_1171919</name>
</gene>
<feature type="transmembrane region" description="Helical" evidence="9">
    <location>
        <begin position="165"/>
        <end position="188"/>
    </location>
</feature>
<comment type="subcellular location">
    <subcellularLocation>
        <location evidence="1">Membrane</location>
        <topology evidence="1">Multi-pass membrane protein</topology>
    </subcellularLocation>
</comment>
<evidence type="ECO:0000256" key="1">
    <source>
        <dbReference type="ARBA" id="ARBA00004141"/>
    </source>
</evidence>
<dbReference type="InterPro" id="IPR005829">
    <property type="entry name" value="Sugar_transporter_CS"/>
</dbReference>
<evidence type="ECO:0000256" key="8">
    <source>
        <dbReference type="RuleBase" id="RU003346"/>
    </source>
</evidence>
<evidence type="ECO:0000313" key="11">
    <source>
        <dbReference type="EMBL" id="PBK80452.1"/>
    </source>
</evidence>
<dbReference type="NCBIfam" id="TIGR00879">
    <property type="entry name" value="SP"/>
    <property type="match status" value="1"/>
</dbReference>
<feature type="transmembrane region" description="Helical" evidence="9">
    <location>
        <begin position="107"/>
        <end position="127"/>
    </location>
</feature>
<evidence type="ECO:0000313" key="12">
    <source>
        <dbReference type="Proteomes" id="UP000217790"/>
    </source>
</evidence>
<keyword evidence="3 8" id="KW-0813">Transport</keyword>
<feature type="transmembrane region" description="Helical" evidence="9">
    <location>
        <begin position="380"/>
        <end position="405"/>
    </location>
</feature>
<keyword evidence="4 9" id="KW-0812">Transmembrane</keyword>
<dbReference type="STRING" id="47427.A0A2H3CML9"/>
<feature type="transmembrane region" description="Helical" evidence="9">
    <location>
        <begin position="71"/>
        <end position="95"/>
    </location>
</feature>
<feature type="transmembrane region" description="Helical" evidence="9">
    <location>
        <begin position="133"/>
        <end position="153"/>
    </location>
</feature>
<dbReference type="Proteomes" id="UP000217790">
    <property type="component" value="Unassembled WGS sequence"/>
</dbReference>
<evidence type="ECO:0000259" key="10">
    <source>
        <dbReference type="PROSITE" id="PS50850"/>
    </source>
</evidence>
<dbReference type="PANTHER" id="PTHR48022">
    <property type="entry name" value="PLASTIDIC GLUCOSE TRANSPORTER 4"/>
    <property type="match status" value="1"/>
</dbReference>
<feature type="transmembrane region" description="Helical" evidence="9">
    <location>
        <begin position="348"/>
        <end position="368"/>
    </location>
</feature>
<organism evidence="11 12">
    <name type="scientific">Armillaria gallica</name>
    <name type="common">Bulbous honey fungus</name>
    <name type="synonym">Armillaria bulbosa</name>
    <dbReference type="NCBI Taxonomy" id="47427"/>
    <lineage>
        <taxon>Eukaryota</taxon>
        <taxon>Fungi</taxon>
        <taxon>Dikarya</taxon>
        <taxon>Basidiomycota</taxon>
        <taxon>Agaricomycotina</taxon>
        <taxon>Agaricomycetes</taxon>
        <taxon>Agaricomycetidae</taxon>
        <taxon>Agaricales</taxon>
        <taxon>Marasmiineae</taxon>
        <taxon>Physalacriaceae</taxon>
        <taxon>Armillaria</taxon>
    </lineage>
</organism>
<dbReference type="EMBL" id="KZ293745">
    <property type="protein sequence ID" value="PBK80452.1"/>
    <property type="molecule type" value="Genomic_DNA"/>
</dbReference>
<feature type="transmembrane region" description="Helical" evidence="9">
    <location>
        <begin position="445"/>
        <end position="465"/>
    </location>
</feature>
<dbReference type="InterPro" id="IPR050360">
    <property type="entry name" value="MFS_Sugar_Transporters"/>
</dbReference>
<keyword evidence="12" id="KW-1185">Reference proteome</keyword>
<evidence type="ECO:0000256" key="3">
    <source>
        <dbReference type="ARBA" id="ARBA00022448"/>
    </source>
</evidence>
<feature type="transmembrane region" description="Helical" evidence="9">
    <location>
        <begin position="200"/>
        <end position="217"/>
    </location>
</feature>
<dbReference type="InParanoid" id="A0A2H3CML9"/>
<dbReference type="Pfam" id="PF00083">
    <property type="entry name" value="Sugar_tr"/>
    <property type="match status" value="1"/>
</dbReference>
<dbReference type="PROSITE" id="PS50850">
    <property type="entry name" value="MFS"/>
    <property type="match status" value="1"/>
</dbReference>
<feature type="transmembrane region" description="Helical" evidence="9">
    <location>
        <begin position="283"/>
        <end position="304"/>
    </location>
</feature>
<dbReference type="InterPro" id="IPR036259">
    <property type="entry name" value="MFS_trans_sf"/>
</dbReference>
<dbReference type="InterPro" id="IPR020846">
    <property type="entry name" value="MFS_dom"/>
</dbReference>
<comment type="similarity">
    <text evidence="2 8">Belongs to the major facilitator superfamily. Sugar transporter (TC 2.A.1.1) family.</text>
</comment>
<dbReference type="PROSITE" id="PS00217">
    <property type="entry name" value="SUGAR_TRANSPORT_2"/>
    <property type="match status" value="1"/>
</dbReference>
<dbReference type="PRINTS" id="PR00171">
    <property type="entry name" value="SUGRTRNSPORT"/>
</dbReference>
<dbReference type="OMA" id="QMFICQL"/>
<keyword evidence="6 9" id="KW-0472">Membrane</keyword>
<dbReference type="AlphaFoldDB" id="A0A2H3CML9"/>
<reference evidence="12" key="1">
    <citation type="journal article" date="2017" name="Nat. Ecol. Evol.">
        <title>Genome expansion and lineage-specific genetic innovations in the forest pathogenic fungi Armillaria.</title>
        <authorList>
            <person name="Sipos G."/>
            <person name="Prasanna A.N."/>
            <person name="Walter M.C."/>
            <person name="O'Connor E."/>
            <person name="Balint B."/>
            <person name="Krizsan K."/>
            <person name="Kiss B."/>
            <person name="Hess J."/>
            <person name="Varga T."/>
            <person name="Slot J."/>
            <person name="Riley R."/>
            <person name="Boka B."/>
            <person name="Rigling D."/>
            <person name="Barry K."/>
            <person name="Lee J."/>
            <person name="Mihaltcheva S."/>
            <person name="LaButti K."/>
            <person name="Lipzen A."/>
            <person name="Waldron R."/>
            <person name="Moloney N.M."/>
            <person name="Sperisen C."/>
            <person name="Kredics L."/>
            <person name="Vagvoelgyi C."/>
            <person name="Patrignani A."/>
            <person name="Fitzpatrick D."/>
            <person name="Nagy I."/>
            <person name="Doyle S."/>
            <person name="Anderson J.B."/>
            <person name="Grigoriev I.V."/>
            <person name="Gueldener U."/>
            <person name="Muensterkoetter M."/>
            <person name="Nagy L.G."/>
        </authorList>
    </citation>
    <scope>NUCLEOTIDE SEQUENCE [LARGE SCALE GENOMIC DNA]</scope>
    <source>
        <strain evidence="12">Ar21-2</strain>
    </source>
</reference>
<feature type="transmembrane region" description="Helical" evidence="9">
    <location>
        <begin position="316"/>
        <end position="336"/>
    </location>
</feature>
<evidence type="ECO:0000256" key="9">
    <source>
        <dbReference type="SAM" id="Phobius"/>
    </source>
</evidence>
<feature type="transmembrane region" description="Helical" evidence="9">
    <location>
        <begin position="32"/>
        <end position="51"/>
    </location>
</feature>
<dbReference type="InterPro" id="IPR005828">
    <property type="entry name" value="MFS_sugar_transport-like"/>
</dbReference>
<proteinExistence type="inferred from homology"/>
<feature type="transmembrane region" description="Helical" evidence="9">
    <location>
        <begin position="417"/>
        <end position="439"/>
    </location>
</feature>
<feature type="domain" description="Major facilitator superfamily (MFS) profile" evidence="10">
    <location>
        <begin position="38"/>
        <end position="470"/>
    </location>
</feature>
<name>A0A2H3CML9_ARMGA</name>
<dbReference type="OrthoDB" id="5399138at2759"/>
<evidence type="ECO:0000256" key="6">
    <source>
        <dbReference type="ARBA" id="ARBA00023136"/>
    </source>
</evidence>
<protein>
    <submittedName>
        <fullName evidence="11">General substrate transporter</fullName>
    </submittedName>
</protein>
<evidence type="ECO:0000256" key="5">
    <source>
        <dbReference type="ARBA" id="ARBA00022989"/>
    </source>
</evidence>